<organism evidence="1 2">
    <name type="scientific">Cytobacillus horneckiae</name>
    <dbReference type="NCBI Taxonomy" id="549687"/>
    <lineage>
        <taxon>Bacteria</taxon>
        <taxon>Bacillati</taxon>
        <taxon>Bacillota</taxon>
        <taxon>Bacilli</taxon>
        <taxon>Bacillales</taxon>
        <taxon>Bacillaceae</taxon>
        <taxon>Cytobacillus</taxon>
    </lineage>
</organism>
<evidence type="ECO:0000313" key="2">
    <source>
        <dbReference type="Proteomes" id="UP000233343"/>
    </source>
</evidence>
<dbReference type="Proteomes" id="UP000233343">
    <property type="component" value="Unassembled WGS sequence"/>
</dbReference>
<dbReference type="RefSeq" id="WP_066192470.1">
    <property type="nucleotide sequence ID" value="NZ_PISD01000076.1"/>
</dbReference>
<name>A0A2N0Z9G9_9BACI</name>
<sequence length="154" mass="18782">MFTLDETKELREMFPDSNDVLTDEEFKVMGWYIYSLWKKNDFKNKEIIYRKETGDIFNYFFEYDNQLFMLSDESIYWGQGEISIRKVCDTTCEISKNYLKKFIRNVEWINQYDYFEGKEDEFDFELHGDGHEHHVEMAYGLIEILRNKGYKISD</sequence>
<dbReference type="AlphaFoldDB" id="A0A2N0Z9G9"/>
<comment type="caution">
    <text evidence="1">The sequence shown here is derived from an EMBL/GenBank/DDBJ whole genome shotgun (WGS) entry which is preliminary data.</text>
</comment>
<keyword evidence="2" id="KW-1185">Reference proteome</keyword>
<gene>
    <name evidence="1" type="ORF">CWS20_25400</name>
</gene>
<protein>
    <submittedName>
        <fullName evidence="1">Uncharacterized protein</fullName>
    </submittedName>
</protein>
<reference evidence="1 2" key="1">
    <citation type="journal article" date="2010" name="Int. J. Syst. Evol. Microbiol.">
        <title>Bacillus horneckiae sp. nov., isolated from a spacecraft-assembly clean room.</title>
        <authorList>
            <person name="Vaishampayan P."/>
            <person name="Probst A."/>
            <person name="Krishnamurthi S."/>
            <person name="Ghosh S."/>
            <person name="Osman S."/>
            <person name="McDowall A."/>
            <person name="Ruckmani A."/>
            <person name="Mayilraj S."/>
            <person name="Venkateswaran K."/>
        </authorList>
    </citation>
    <scope>NUCLEOTIDE SEQUENCE [LARGE SCALE GENOMIC DNA]</scope>
    <source>
        <strain evidence="2">1PO1SC</strain>
    </source>
</reference>
<evidence type="ECO:0000313" key="1">
    <source>
        <dbReference type="EMBL" id="PKG26152.1"/>
    </source>
</evidence>
<proteinExistence type="predicted"/>
<accession>A0A2N0Z9G9</accession>
<dbReference type="EMBL" id="PISD01000076">
    <property type="protein sequence ID" value="PKG26152.1"/>
    <property type="molecule type" value="Genomic_DNA"/>
</dbReference>